<evidence type="ECO:0000313" key="3">
    <source>
        <dbReference type="EMBL" id="SDC49051.1"/>
    </source>
</evidence>
<dbReference type="Gene3D" id="3.40.630.30">
    <property type="match status" value="1"/>
</dbReference>
<dbReference type="InterPro" id="IPR016181">
    <property type="entry name" value="Acyl_CoA_acyltransferase"/>
</dbReference>
<dbReference type="CDD" id="cd04301">
    <property type="entry name" value="NAT_SF"/>
    <property type="match status" value="1"/>
</dbReference>
<keyword evidence="4" id="KW-1185">Reference proteome</keyword>
<keyword evidence="1" id="KW-0808">Transferase</keyword>
<dbReference type="InterPro" id="IPR050832">
    <property type="entry name" value="Bact_Acetyltransf"/>
</dbReference>
<dbReference type="GO" id="GO:0016747">
    <property type="term" value="F:acyltransferase activity, transferring groups other than amino-acyl groups"/>
    <property type="evidence" value="ECO:0007669"/>
    <property type="project" value="InterPro"/>
</dbReference>
<sequence>MEAVDIRVLAFDHPDSVKLIDLVQQEYVTRYGDPDVTPVDPAEFAAPHGIFLVGYLDGVPVACGGWRAHDGPAPEFRRGDAELKRMFVTLPARGKGFARAMLAELERTAREAGRRRCVLETGTRQPEAIALYRSSGYTGIPKFGVYRNDAESLCLAKEFGAARQG</sequence>
<dbReference type="STRING" id="530584.SAMN05421630_102300"/>
<dbReference type="AlphaFoldDB" id="A0A1G6M0S3"/>
<gene>
    <name evidence="3" type="ORF">SAMN05421630_102300</name>
</gene>
<dbReference type="PROSITE" id="PS51186">
    <property type="entry name" value="GNAT"/>
    <property type="match status" value="1"/>
</dbReference>
<dbReference type="EMBL" id="FMZE01000002">
    <property type="protein sequence ID" value="SDC49051.1"/>
    <property type="molecule type" value="Genomic_DNA"/>
</dbReference>
<dbReference type="InterPro" id="IPR000182">
    <property type="entry name" value="GNAT_dom"/>
</dbReference>
<keyword evidence="2" id="KW-0012">Acyltransferase</keyword>
<organism evidence="3 4">
    <name type="scientific">Prauserella marina</name>
    <dbReference type="NCBI Taxonomy" id="530584"/>
    <lineage>
        <taxon>Bacteria</taxon>
        <taxon>Bacillati</taxon>
        <taxon>Actinomycetota</taxon>
        <taxon>Actinomycetes</taxon>
        <taxon>Pseudonocardiales</taxon>
        <taxon>Pseudonocardiaceae</taxon>
        <taxon>Prauserella</taxon>
    </lineage>
</organism>
<keyword evidence="3" id="KW-0687">Ribonucleoprotein</keyword>
<evidence type="ECO:0000256" key="2">
    <source>
        <dbReference type="ARBA" id="ARBA00023315"/>
    </source>
</evidence>
<evidence type="ECO:0000256" key="1">
    <source>
        <dbReference type="ARBA" id="ARBA00022679"/>
    </source>
</evidence>
<reference evidence="3 4" key="1">
    <citation type="submission" date="2016-10" db="EMBL/GenBank/DDBJ databases">
        <authorList>
            <person name="de Groot N.N."/>
        </authorList>
    </citation>
    <scope>NUCLEOTIDE SEQUENCE [LARGE SCALE GENOMIC DNA]</scope>
    <source>
        <strain evidence="3 4">CGMCC 4.5506</strain>
    </source>
</reference>
<dbReference type="Pfam" id="PF00583">
    <property type="entry name" value="Acetyltransf_1"/>
    <property type="match status" value="1"/>
</dbReference>
<dbReference type="GO" id="GO:0005840">
    <property type="term" value="C:ribosome"/>
    <property type="evidence" value="ECO:0007669"/>
    <property type="project" value="UniProtKB-KW"/>
</dbReference>
<dbReference type="PANTHER" id="PTHR43877">
    <property type="entry name" value="AMINOALKYLPHOSPHONATE N-ACETYLTRANSFERASE-RELATED-RELATED"/>
    <property type="match status" value="1"/>
</dbReference>
<name>A0A1G6M0S3_9PSEU</name>
<dbReference type="SUPFAM" id="SSF55729">
    <property type="entry name" value="Acyl-CoA N-acyltransferases (Nat)"/>
    <property type="match status" value="1"/>
</dbReference>
<proteinExistence type="predicted"/>
<dbReference type="Proteomes" id="UP000199494">
    <property type="component" value="Unassembled WGS sequence"/>
</dbReference>
<protein>
    <submittedName>
        <fullName evidence="3">Ribosomal protein S18 acetylase RimI</fullName>
    </submittedName>
</protein>
<evidence type="ECO:0000313" key="4">
    <source>
        <dbReference type="Proteomes" id="UP000199494"/>
    </source>
</evidence>
<keyword evidence="3" id="KW-0689">Ribosomal protein</keyword>
<dbReference type="PANTHER" id="PTHR43877:SF2">
    <property type="entry name" value="AMINOALKYLPHOSPHONATE N-ACETYLTRANSFERASE-RELATED"/>
    <property type="match status" value="1"/>
</dbReference>
<accession>A0A1G6M0S3</accession>